<dbReference type="AlphaFoldDB" id="A0A5K7ZG23"/>
<sequence>MKKKQIAARIVMGSCLLLALFGCSDSLSRSFYTHHPRDLQSVEQVWGQPVNVVTLENGIEKRTYPVQTPYTDLKYRYFLFKNGRVLASGITDTGPVSAHEKATETVAFAPSDLSKAFYERHPTTIAHLDQTWGAPICVEDAEDGNQYRVYAIDTPYADFRYRKFVVRDDRVVASYLAPEESCGMETDPVFHDIEINELSHRYYAAHPMTLEAVETVWGRPVFVRKSEKGLEKRIYRLQVPSDAAFAYRFFIVENGMVVSSGITDTVNTTVE</sequence>
<accession>A0A5K7ZG23</accession>
<organism evidence="2 3">
    <name type="scientific">Desulfosarcina widdelii</name>
    <dbReference type="NCBI Taxonomy" id="947919"/>
    <lineage>
        <taxon>Bacteria</taxon>
        <taxon>Pseudomonadati</taxon>
        <taxon>Thermodesulfobacteriota</taxon>
        <taxon>Desulfobacteria</taxon>
        <taxon>Desulfobacterales</taxon>
        <taxon>Desulfosarcinaceae</taxon>
        <taxon>Desulfosarcina</taxon>
    </lineage>
</organism>
<name>A0A5K7ZG23_9BACT</name>
<feature type="chain" id="PRO_5024306325" description="Lipoprotein" evidence="1">
    <location>
        <begin position="20"/>
        <end position="271"/>
    </location>
</feature>
<dbReference type="EMBL" id="AP021875">
    <property type="protein sequence ID" value="BBO79119.1"/>
    <property type="molecule type" value="Genomic_DNA"/>
</dbReference>
<keyword evidence="1" id="KW-0732">Signal</keyword>
<evidence type="ECO:0008006" key="4">
    <source>
        <dbReference type="Google" id="ProtNLM"/>
    </source>
</evidence>
<evidence type="ECO:0000256" key="1">
    <source>
        <dbReference type="SAM" id="SignalP"/>
    </source>
</evidence>
<evidence type="ECO:0000313" key="3">
    <source>
        <dbReference type="Proteomes" id="UP000427769"/>
    </source>
</evidence>
<feature type="signal peptide" evidence="1">
    <location>
        <begin position="1"/>
        <end position="19"/>
    </location>
</feature>
<gene>
    <name evidence="2" type="ORF">DSCW_65360</name>
</gene>
<dbReference type="OrthoDB" id="5417594at2"/>
<dbReference type="KEGG" id="dwd:DSCW_65360"/>
<reference evidence="2 3" key="1">
    <citation type="submission" date="2019-11" db="EMBL/GenBank/DDBJ databases">
        <title>Comparative genomics of hydrocarbon-degrading Desulfosarcina strains.</title>
        <authorList>
            <person name="Watanabe M."/>
            <person name="Kojima H."/>
            <person name="Fukui M."/>
        </authorList>
    </citation>
    <scope>NUCLEOTIDE SEQUENCE [LARGE SCALE GENOMIC DNA]</scope>
    <source>
        <strain evidence="2 3">PP31</strain>
    </source>
</reference>
<dbReference type="Proteomes" id="UP000427769">
    <property type="component" value="Chromosome"/>
</dbReference>
<proteinExistence type="predicted"/>
<dbReference type="PROSITE" id="PS51257">
    <property type="entry name" value="PROKAR_LIPOPROTEIN"/>
    <property type="match status" value="1"/>
</dbReference>
<dbReference type="RefSeq" id="WP_155307682.1">
    <property type="nucleotide sequence ID" value="NZ_AP021875.1"/>
</dbReference>
<protein>
    <recommendedName>
        <fullName evidence="4">Lipoprotein</fullName>
    </recommendedName>
</protein>
<evidence type="ECO:0000313" key="2">
    <source>
        <dbReference type="EMBL" id="BBO79119.1"/>
    </source>
</evidence>
<keyword evidence="3" id="KW-1185">Reference proteome</keyword>